<dbReference type="GO" id="GO:0016740">
    <property type="term" value="F:transferase activity"/>
    <property type="evidence" value="ECO:0007669"/>
    <property type="project" value="UniProtKB-KW"/>
</dbReference>
<reference evidence="1 2" key="1">
    <citation type="submission" date="2018-01" db="EMBL/GenBank/DDBJ databases">
        <title>A novel member of the phylum Bacteroidetes isolated from glacier ice.</title>
        <authorList>
            <person name="Liu Q."/>
            <person name="Xin Y.-H."/>
        </authorList>
    </citation>
    <scope>NUCLEOTIDE SEQUENCE [LARGE SCALE GENOMIC DNA]</scope>
    <source>
        <strain evidence="1 2">RB1R16</strain>
    </source>
</reference>
<dbReference type="Proteomes" id="UP000239872">
    <property type="component" value="Unassembled WGS sequence"/>
</dbReference>
<dbReference type="AlphaFoldDB" id="A0A2S7SYV5"/>
<comment type="caution">
    <text evidence="1">The sequence shown here is derived from an EMBL/GenBank/DDBJ whole genome shotgun (WGS) entry which is preliminary data.</text>
</comment>
<dbReference type="RefSeq" id="WP_133162546.1">
    <property type="nucleotide sequence ID" value="NZ_PPSL01000002.1"/>
</dbReference>
<evidence type="ECO:0000313" key="1">
    <source>
        <dbReference type="EMBL" id="PQJ11706.1"/>
    </source>
</evidence>
<proteinExistence type="predicted"/>
<dbReference type="OrthoDB" id="956078at2"/>
<accession>A0A2S7SYV5</accession>
<gene>
    <name evidence="1" type="ORF">CJD36_007890</name>
</gene>
<name>A0A2S7SYV5_9BACT</name>
<keyword evidence="1" id="KW-0808">Transferase</keyword>
<dbReference type="EMBL" id="PPSL01000002">
    <property type="protein sequence ID" value="PQJ11706.1"/>
    <property type="molecule type" value="Genomic_DNA"/>
</dbReference>
<keyword evidence="2" id="KW-1185">Reference proteome</keyword>
<sequence>MSVYVIEPQTNQKHKADVLIVDSNDYKIITAKQFFFQWKKERAPAITYKLVILNEQLLGVISLIRYDSEYRIEIKLLAVSTDNKGKSKKYDRVAGCLIAFAASEALTLYGELGCVSLIPKTELKQHYIRQYGMIDAGWQLYLEGRQLLQLLKAYL</sequence>
<protein>
    <submittedName>
        <fullName evidence="1">N-acetyltransferase</fullName>
    </submittedName>
</protein>
<evidence type="ECO:0000313" key="2">
    <source>
        <dbReference type="Proteomes" id="UP000239872"/>
    </source>
</evidence>
<organism evidence="1 2">
    <name type="scientific">Flavipsychrobacter stenotrophus</name>
    <dbReference type="NCBI Taxonomy" id="2077091"/>
    <lineage>
        <taxon>Bacteria</taxon>
        <taxon>Pseudomonadati</taxon>
        <taxon>Bacteroidota</taxon>
        <taxon>Chitinophagia</taxon>
        <taxon>Chitinophagales</taxon>
        <taxon>Chitinophagaceae</taxon>
        <taxon>Flavipsychrobacter</taxon>
    </lineage>
</organism>